<dbReference type="KEGG" id="eae:EAE_20690"/>
<dbReference type="NCBIfam" id="TIGR03352">
    <property type="entry name" value="VI_chp_3"/>
    <property type="match status" value="1"/>
</dbReference>
<reference evidence="1 2" key="1">
    <citation type="journal article" date="2012" name="J. Bacteriol.">
        <title>Complete genome sequence of Enterobacter aerogenes KCTC 2190.</title>
        <authorList>
            <person name="Shin S.H."/>
            <person name="Kim S."/>
            <person name="Kim J.Y."/>
            <person name="Lee S."/>
            <person name="Um Y."/>
            <person name="Oh M.K."/>
            <person name="Kim Y.R."/>
            <person name="Lee J."/>
            <person name="Yang K.S."/>
        </authorList>
    </citation>
    <scope>NUCLEOTIDE SEQUENCE [LARGE SCALE GENOMIC DNA]</scope>
    <source>
        <strain evidence="1 2">KCTC 2190</strain>
    </source>
</reference>
<dbReference type="Pfam" id="PF12790">
    <property type="entry name" value="T6SS-SciN"/>
    <property type="match status" value="1"/>
</dbReference>
<evidence type="ECO:0008006" key="3">
    <source>
        <dbReference type="Google" id="ProtNLM"/>
    </source>
</evidence>
<dbReference type="HOGENOM" id="CLU_092347_0_1_6"/>
<evidence type="ECO:0000313" key="2">
    <source>
        <dbReference type="Proteomes" id="UP000008881"/>
    </source>
</evidence>
<dbReference type="PATRIC" id="fig|1028307.3.peg.4129"/>
<gene>
    <name evidence="1" type="ordered locus">EAE_20690</name>
</gene>
<name>A0A0H3FTH4_KLEAK</name>
<organism evidence="1 2">
    <name type="scientific">Klebsiella aerogenes (strain ATCC 13048 / DSM 30053 / CCUG 1429 / JCM 1235 / KCTC 2190 / NBRC 13534 / NCIMB 10102 / NCTC 10006 / CDC 819-56)</name>
    <name type="common">Enterobacter aerogenes</name>
    <dbReference type="NCBI Taxonomy" id="1028307"/>
    <lineage>
        <taxon>Bacteria</taxon>
        <taxon>Pseudomonadati</taxon>
        <taxon>Pseudomonadota</taxon>
        <taxon>Gammaproteobacteria</taxon>
        <taxon>Enterobacterales</taxon>
        <taxon>Enterobacteriaceae</taxon>
        <taxon>Klebsiella/Raoultella group</taxon>
        <taxon>Klebsiella</taxon>
    </lineage>
</organism>
<dbReference type="OrthoDB" id="7021080at2"/>
<dbReference type="eggNOG" id="COG3520">
    <property type="taxonomic scope" value="Bacteria"/>
</dbReference>
<dbReference type="InterPro" id="IPR038706">
    <property type="entry name" value="Type_VI_SciN-like_sf"/>
</dbReference>
<dbReference type="PANTHER" id="PTHR37625:SF4">
    <property type="entry name" value="OUTER MEMBRANE LIPOPROTEIN"/>
    <property type="match status" value="1"/>
</dbReference>
<dbReference type="EMBL" id="CP002824">
    <property type="protein sequence ID" value="AEG99045.1"/>
    <property type="molecule type" value="Genomic_DNA"/>
</dbReference>
<dbReference type="Gene3D" id="2.60.40.4150">
    <property type="entry name" value="Type VI secretion system, lipoprotein SciN"/>
    <property type="match status" value="1"/>
</dbReference>
<proteinExistence type="predicted"/>
<keyword evidence="2" id="KW-1185">Reference proteome</keyword>
<dbReference type="PANTHER" id="PTHR37625">
    <property type="entry name" value="OUTER MEMBRANE LIPOPROTEIN-RELATED"/>
    <property type="match status" value="1"/>
</dbReference>
<dbReference type="Proteomes" id="UP000008881">
    <property type="component" value="Chromosome"/>
</dbReference>
<protein>
    <recommendedName>
        <fullName evidence="3">Type VI secretion system lipoprotein TssJ</fullName>
    </recommendedName>
</protein>
<dbReference type="InterPro" id="IPR017734">
    <property type="entry name" value="T6SS_SciN"/>
</dbReference>
<evidence type="ECO:0000313" key="1">
    <source>
        <dbReference type="EMBL" id="AEG99045.1"/>
    </source>
</evidence>
<sequence>MPWLGAHLDVRLQLYVARHLLPAAQRSCQPKNAARLGRTAVLRPLNAQYPATDIITIHLGRYQRVRKIFTEGRTMKMATIAGKNCATLLPITLTAALTGCGLTQSVKDGAVSVTYAIFYKQIKTLHLDIRAREGVNHNAQGASLATVVRIYQLKERKAFDASDYPSLFADDSRAIPSDWLAQKDIRLRPGESVALDMPLETAAQYVAVAGMFIAPDRVKDSWRLVLTRDDLDPDKPHIIEAGHNRLTLQPLKGN</sequence>
<accession>A0A0H3FTH4</accession>
<dbReference type="eggNOG" id="COG3521">
    <property type="taxonomic scope" value="Bacteria"/>
</dbReference>
<dbReference type="AlphaFoldDB" id="A0A0H3FTH4"/>